<evidence type="ECO:0000313" key="2">
    <source>
        <dbReference type="Proteomes" id="UP001165283"/>
    </source>
</evidence>
<organism evidence="1 2">
    <name type="scientific">Pseudonocardia humida</name>
    <dbReference type="NCBI Taxonomy" id="2800819"/>
    <lineage>
        <taxon>Bacteria</taxon>
        <taxon>Bacillati</taxon>
        <taxon>Actinomycetota</taxon>
        <taxon>Actinomycetes</taxon>
        <taxon>Pseudonocardiales</taxon>
        <taxon>Pseudonocardiaceae</taxon>
        <taxon>Pseudonocardia</taxon>
    </lineage>
</organism>
<accession>A0ABT1ADG4</accession>
<evidence type="ECO:0000313" key="1">
    <source>
        <dbReference type="EMBL" id="MCO1661112.1"/>
    </source>
</evidence>
<sequence length="385" mass="43148">MATPSAPATRALPDLLARAADLKGELVRFAQGPRYQRRLRGQIAEAADRHGTLDEGVLISVIDRFALQYQHPDGRTVVEDFIARHRPPLPDDDRDMLLGWRDVVEGCFEVHRNDGDSVVLHNLIDDLVYTVHSTVGAAAFHELRRRMLTICRIVPLHPSSTAWLVSGHLAVFERSAAQELAHIAADQVMTRPELLERNPELLRRAWDVQAEHRAEFVAGFGSDLVVMPPREADAALRRHFHRVREKAAPATTDGPAVGLPEDLLDADSVAIVFDEVEGLTFYRDFGRIDALFADPGPAPDRDALARLREYLGDDSVSPLAIRRLVQRHPHNADTVFRALLRKPGFSWARDGEALLRRRKKSFFACEPRPGMTVLGERLAELLRGR</sequence>
<name>A0ABT1ADG4_9PSEU</name>
<proteinExistence type="predicted"/>
<protein>
    <submittedName>
        <fullName evidence="1">Uncharacterized protein</fullName>
    </submittedName>
</protein>
<keyword evidence="2" id="KW-1185">Reference proteome</keyword>
<gene>
    <name evidence="1" type="ORF">KDL28_39310</name>
</gene>
<dbReference type="Proteomes" id="UP001165283">
    <property type="component" value="Unassembled WGS sequence"/>
</dbReference>
<dbReference type="EMBL" id="JAGSOV010000108">
    <property type="protein sequence ID" value="MCO1661112.1"/>
    <property type="molecule type" value="Genomic_DNA"/>
</dbReference>
<dbReference type="RefSeq" id="WP_252446623.1">
    <property type="nucleotide sequence ID" value="NZ_JAGSOV010000108.1"/>
</dbReference>
<comment type="caution">
    <text evidence="1">The sequence shown here is derived from an EMBL/GenBank/DDBJ whole genome shotgun (WGS) entry which is preliminary data.</text>
</comment>
<reference evidence="1" key="1">
    <citation type="submission" date="2021-04" db="EMBL/GenBank/DDBJ databases">
        <title>Pseudonocardia sp. nov., isolated from sandy soil of mangrove forest.</title>
        <authorList>
            <person name="Zan Z."/>
            <person name="Huang R."/>
            <person name="Liu W."/>
        </authorList>
    </citation>
    <scope>NUCLEOTIDE SEQUENCE</scope>
    <source>
        <strain evidence="1">S2-4</strain>
    </source>
</reference>